<feature type="chain" id="PRO_5014935446" description="Lipoprotein" evidence="2">
    <location>
        <begin position="28"/>
        <end position="246"/>
    </location>
</feature>
<evidence type="ECO:0000313" key="4">
    <source>
        <dbReference type="Proteomes" id="UP000228758"/>
    </source>
</evidence>
<accession>A0A2M9CMV2</accession>
<keyword evidence="2" id="KW-0732">Signal</keyword>
<evidence type="ECO:0000256" key="1">
    <source>
        <dbReference type="SAM" id="MobiDB-lite"/>
    </source>
</evidence>
<dbReference type="OrthoDB" id="3673753at2"/>
<dbReference type="PROSITE" id="PS51257">
    <property type="entry name" value="PROKAR_LIPOPROTEIN"/>
    <property type="match status" value="1"/>
</dbReference>
<dbReference type="Proteomes" id="UP000228758">
    <property type="component" value="Unassembled WGS sequence"/>
</dbReference>
<feature type="compositionally biased region" description="Low complexity" evidence="1">
    <location>
        <begin position="180"/>
        <end position="196"/>
    </location>
</feature>
<reference evidence="3 4" key="1">
    <citation type="submission" date="2017-11" db="EMBL/GenBank/DDBJ databases">
        <title>Genomic Encyclopedia of Archaeal and Bacterial Type Strains, Phase II (KMG-II): From Individual Species to Whole Genera.</title>
        <authorList>
            <person name="Goeker M."/>
        </authorList>
    </citation>
    <scope>NUCLEOTIDE SEQUENCE [LARGE SCALE GENOMIC DNA]</scope>
    <source>
        <strain evidence="3 4">DSM 27393</strain>
    </source>
</reference>
<dbReference type="RefSeq" id="WP_157802336.1">
    <property type="nucleotide sequence ID" value="NZ_PGFF01000001.1"/>
</dbReference>
<sequence>MSVAIRRPLATLVLLAVAALSGCAANAEPEPTDRALTTEEAQRLAIARFTNYDEGVREIDAEVPGQQPVHLTGWVDFAAHRGYVAVGESDETVGEFGLFAWTRDFVAARDGAVDAAELPPPADGWQTGPLDPAASALQNLFTVALSLGADRPDNPTLLQQSDARWLRDDELDGTEVDVIAGPSSDEPASASAAPTESPVRYWIDERGRLLRVELRQRGSDEWSVLDLGADAEVDLAPVETLGGTGG</sequence>
<organism evidence="3 4">
    <name type="scientific">Diaminobutyricimonas aerilata</name>
    <dbReference type="NCBI Taxonomy" id="1162967"/>
    <lineage>
        <taxon>Bacteria</taxon>
        <taxon>Bacillati</taxon>
        <taxon>Actinomycetota</taxon>
        <taxon>Actinomycetes</taxon>
        <taxon>Micrococcales</taxon>
        <taxon>Microbacteriaceae</taxon>
        <taxon>Diaminobutyricimonas</taxon>
    </lineage>
</organism>
<dbReference type="EMBL" id="PGFF01000001">
    <property type="protein sequence ID" value="PJJ73227.1"/>
    <property type="molecule type" value="Genomic_DNA"/>
</dbReference>
<evidence type="ECO:0008006" key="5">
    <source>
        <dbReference type="Google" id="ProtNLM"/>
    </source>
</evidence>
<feature type="region of interest" description="Disordered" evidence="1">
    <location>
        <begin position="177"/>
        <end position="196"/>
    </location>
</feature>
<evidence type="ECO:0000313" key="3">
    <source>
        <dbReference type="EMBL" id="PJJ73227.1"/>
    </source>
</evidence>
<keyword evidence="4" id="KW-1185">Reference proteome</keyword>
<name>A0A2M9CMV2_9MICO</name>
<comment type="caution">
    <text evidence="3">The sequence shown here is derived from an EMBL/GenBank/DDBJ whole genome shotgun (WGS) entry which is preliminary data.</text>
</comment>
<evidence type="ECO:0000256" key="2">
    <source>
        <dbReference type="SAM" id="SignalP"/>
    </source>
</evidence>
<proteinExistence type="predicted"/>
<protein>
    <recommendedName>
        <fullName evidence="5">Lipoprotein</fullName>
    </recommendedName>
</protein>
<feature type="signal peptide" evidence="2">
    <location>
        <begin position="1"/>
        <end position="27"/>
    </location>
</feature>
<gene>
    <name evidence="3" type="ORF">CLV46_2813</name>
</gene>
<dbReference type="AlphaFoldDB" id="A0A2M9CMV2"/>